<keyword evidence="8" id="KW-1185">Reference proteome</keyword>
<keyword evidence="4 6" id="KW-0378">Hydrolase</keyword>
<comment type="caution">
    <text evidence="7">The sequence shown here is derived from an EMBL/GenBank/DDBJ whole genome shotgun (WGS) entry which is preliminary data.</text>
</comment>
<dbReference type="EC" id="3.2.1.89" evidence="3 6"/>
<evidence type="ECO:0000313" key="8">
    <source>
        <dbReference type="Proteomes" id="UP000321306"/>
    </source>
</evidence>
<proteinExistence type="inferred from homology"/>
<dbReference type="GO" id="GO:0031218">
    <property type="term" value="F:arabinogalactan endo-1,4-beta-galactosidase activity"/>
    <property type="evidence" value="ECO:0007669"/>
    <property type="project" value="UniProtKB-EC"/>
</dbReference>
<feature type="chain" id="PRO_5022255483" description="Arabinogalactan endo-beta-1,4-galactanase" evidence="6">
    <location>
        <begin position="26"/>
        <end position="512"/>
    </location>
</feature>
<evidence type="ECO:0000256" key="2">
    <source>
        <dbReference type="ARBA" id="ARBA00010687"/>
    </source>
</evidence>
<dbReference type="PANTHER" id="PTHR34983:SF1">
    <property type="entry name" value="ARABINOGALACTAN ENDO-BETA-1,4-GALACTANASE A"/>
    <property type="match status" value="1"/>
</dbReference>
<feature type="signal peptide" evidence="6">
    <location>
        <begin position="1"/>
        <end position="25"/>
    </location>
</feature>
<accession>A0A511MWA6</accession>
<dbReference type="PANTHER" id="PTHR34983">
    <property type="entry name" value="ARABINOGALACTAN ENDO-BETA-1,4-GALACTANASE A"/>
    <property type="match status" value="1"/>
</dbReference>
<dbReference type="Pfam" id="PF07745">
    <property type="entry name" value="Glyco_hydro_53"/>
    <property type="match status" value="1"/>
</dbReference>
<organism evidence="7 8">
    <name type="scientific">Deinococcus cellulosilyticus (strain DSM 18568 / NBRC 106333 / KACC 11606 / 5516J-15)</name>
    <dbReference type="NCBI Taxonomy" id="1223518"/>
    <lineage>
        <taxon>Bacteria</taxon>
        <taxon>Thermotogati</taxon>
        <taxon>Deinococcota</taxon>
        <taxon>Deinococci</taxon>
        <taxon>Deinococcales</taxon>
        <taxon>Deinococcaceae</taxon>
        <taxon>Deinococcus</taxon>
    </lineage>
</organism>
<sequence length="512" mass="54787">MKKTWMWGLAGLLLAGCSGTLVEQAAYQKNAVVSLSNAGFESGLNGWSTSGSSGAAFTEAGGRSGSNRLSHWSNSPYQVATYRTVTGLANGWYTLKAWVKSGGGQNTAFISLKGCGNSNEYRAYLPTVTDGWVNLAVSAYVTGGSCTISLYSDAKAGNWANFDDVELSTGQSKLQITGADISSLPKSEAKGGVYRNSAGTVGDAVTLLKNGGVNYARLKVWVNPADGYNNKARVVALAKRIKAAGMKLLVDFHYSDTWADPGAQTKPAAWASYNLSQLNTAVYNHTLDVCNALKAQGTTPDMVQVGNEINGGMLWPEGSTSNWSQLAGLLKSGINAVKACSSTTRIMLHLAKGGDNAGARWWFDQAVANGVPFDVIGLSHYTYWHGSLAQLQANLYDLSSRYNKDVLVAETAYPFTLSSDDSLENIINTSAELTAGYAATPTDQARMLRDTMTVVRAVPRALGVFYWEAPWTAVTGNGWDPTDPNSGNGWDNQALFDFSDRELPALREFLNP</sequence>
<evidence type="ECO:0000256" key="6">
    <source>
        <dbReference type="RuleBase" id="RU361192"/>
    </source>
</evidence>
<dbReference type="Gene3D" id="2.60.120.260">
    <property type="entry name" value="Galactose-binding domain-like"/>
    <property type="match status" value="1"/>
</dbReference>
<keyword evidence="6" id="KW-0732">Signal</keyword>
<gene>
    <name evidence="7" type="ORF">DC3_00410</name>
</gene>
<dbReference type="Proteomes" id="UP000321306">
    <property type="component" value="Unassembled WGS sequence"/>
</dbReference>
<dbReference type="PROSITE" id="PS51257">
    <property type="entry name" value="PROKAR_LIPOPROTEIN"/>
    <property type="match status" value="1"/>
</dbReference>
<dbReference type="EMBL" id="BJXB01000001">
    <property type="protein sequence ID" value="GEM44406.1"/>
    <property type="molecule type" value="Genomic_DNA"/>
</dbReference>
<comment type="catalytic activity">
    <reaction evidence="1 6">
        <text>The enzyme specifically hydrolyzes (1-&gt;4)-beta-D-galactosidic linkages in type I arabinogalactans.</text>
        <dbReference type="EC" id="3.2.1.89"/>
    </reaction>
</comment>
<dbReference type="AlphaFoldDB" id="A0A511MWA6"/>
<dbReference type="GO" id="GO:0015926">
    <property type="term" value="F:glucosidase activity"/>
    <property type="evidence" value="ECO:0007669"/>
    <property type="project" value="InterPro"/>
</dbReference>
<protein>
    <recommendedName>
        <fullName evidence="3 6">Arabinogalactan endo-beta-1,4-galactanase</fullName>
        <ecNumber evidence="3 6">3.2.1.89</ecNumber>
    </recommendedName>
</protein>
<reference evidence="7 8" key="1">
    <citation type="submission" date="2019-07" db="EMBL/GenBank/DDBJ databases">
        <title>Whole genome shotgun sequence of Deinococcus cellulosilyticus NBRC 106333.</title>
        <authorList>
            <person name="Hosoyama A."/>
            <person name="Uohara A."/>
            <person name="Ohji S."/>
            <person name="Ichikawa N."/>
        </authorList>
    </citation>
    <scope>NUCLEOTIDE SEQUENCE [LARGE SCALE GENOMIC DNA]</scope>
    <source>
        <strain evidence="7 8">NBRC 106333</strain>
    </source>
</reference>
<keyword evidence="5 6" id="KW-0326">Glycosidase</keyword>
<name>A0A511MWA6_DEIC1</name>
<evidence type="ECO:0000256" key="3">
    <source>
        <dbReference type="ARBA" id="ARBA00012556"/>
    </source>
</evidence>
<dbReference type="RefSeq" id="WP_222594658.1">
    <property type="nucleotide sequence ID" value="NZ_BJXB01000001.1"/>
</dbReference>
<evidence type="ECO:0000256" key="1">
    <source>
        <dbReference type="ARBA" id="ARBA00001695"/>
    </source>
</evidence>
<dbReference type="SUPFAM" id="SSF51445">
    <property type="entry name" value="(Trans)glycosidases"/>
    <property type="match status" value="1"/>
</dbReference>
<comment type="similarity">
    <text evidence="2 6">Belongs to the glycosyl hydrolase 53 family.</text>
</comment>
<evidence type="ECO:0000313" key="7">
    <source>
        <dbReference type="EMBL" id="GEM44406.1"/>
    </source>
</evidence>
<evidence type="ECO:0000256" key="4">
    <source>
        <dbReference type="ARBA" id="ARBA00022801"/>
    </source>
</evidence>
<evidence type="ECO:0000256" key="5">
    <source>
        <dbReference type="ARBA" id="ARBA00023295"/>
    </source>
</evidence>
<dbReference type="Gene3D" id="3.20.20.80">
    <property type="entry name" value="Glycosidases"/>
    <property type="match status" value="1"/>
</dbReference>
<dbReference type="InterPro" id="IPR017853">
    <property type="entry name" value="GH"/>
</dbReference>
<dbReference type="GO" id="GO:0045490">
    <property type="term" value="P:pectin catabolic process"/>
    <property type="evidence" value="ECO:0007669"/>
    <property type="project" value="TreeGrafter"/>
</dbReference>
<dbReference type="InterPro" id="IPR011683">
    <property type="entry name" value="Glyco_hydro_53"/>
</dbReference>